<protein>
    <submittedName>
        <fullName evidence="1">Uncharacterized protein</fullName>
    </submittedName>
</protein>
<gene>
    <name evidence="1" type="ORF">CHLRE_17g742132v5</name>
</gene>
<name>A0A2K3CRU1_CHLRE</name>
<dbReference type="InParanoid" id="A0A2K3CRU1"/>
<evidence type="ECO:0000313" key="1">
    <source>
        <dbReference type="EMBL" id="PNW70999.1"/>
    </source>
</evidence>
<dbReference type="KEGG" id="cre:CHLRE_17g742132v5"/>
<dbReference type="Proteomes" id="UP000006906">
    <property type="component" value="Chromosome 17"/>
</dbReference>
<sequence>MREEMATLGPKRWTGFCQPPAGNLYDRLSAPLESHAAAVFAQRFLRRRAVMGRRRSDWLFDMLTYCAGGQPTQGGTQASDV</sequence>
<evidence type="ECO:0000313" key="2">
    <source>
        <dbReference type="Proteomes" id="UP000006906"/>
    </source>
</evidence>
<accession>A0A2K3CRU1</accession>
<organism evidence="1 2">
    <name type="scientific">Chlamydomonas reinhardtii</name>
    <name type="common">Chlamydomonas smithii</name>
    <dbReference type="NCBI Taxonomy" id="3055"/>
    <lineage>
        <taxon>Eukaryota</taxon>
        <taxon>Viridiplantae</taxon>
        <taxon>Chlorophyta</taxon>
        <taxon>core chlorophytes</taxon>
        <taxon>Chlorophyceae</taxon>
        <taxon>CS clade</taxon>
        <taxon>Chlamydomonadales</taxon>
        <taxon>Chlamydomonadaceae</taxon>
        <taxon>Chlamydomonas</taxon>
    </lineage>
</organism>
<dbReference type="Gramene" id="PNW70999">
    <property type="protein sequence ID" value="PNW70999"/>
    <property type="gene ID" value="CHLRE_17g742132v5"/>
</dbReference>
<dbReference type="GeneID" id="66057181"/>
<proteinExistence type="predicted"/>
<dbReference type="RefSeq" id="XP_042915127.1">
    <property type="nucleotide sequence ID" value="XM_043072668.1"/>
</dbReference>
<dbReference type="EMBL" id="CM008978">
    <property type="protein sequence ID" value="PNW70999.1"/>
    <property type="molecule type" value="Genomic_DNA"/>
</dbReference>
<reference evidence="1 2" key="1">
    <citation type="journal article" date="2007" name="Science">
        <title>The Chlamydomonas genome reveals the evolution of key animal and plant functions.</title>
        <authorList>
            <person name="Merchant S.S."/>
            <person name="Prochnik S.E."/>
            <person name="Vallon O."/>
            <person name="Harris E.H."/>
            <person name="Karpowicz S.J."/>
            <person name="Witman G.B."/>
            <person name="Terry A."/>
            <person name="Salamov A."/>
            <person name="Fritz-Laylin L.K."/>
            <person name="Marechal-Drouard L."/>
            <person name="Marshall W.F."/>
            <person name="Qu L.H."/>
            <person name="Nelson D.R."/>
            <person name="Sanderfoot A.A."/>
            <person name="Spalding M.H."/>
            <person name="Kapitonov V.V."/>
            <person name="Ren Q."/>
            <person name="Ferris P."/>
            <person name="Lindquist E."/>
            <person name="Shapiro H."/>
            <person name="Lucas S.M."/>
            <person name="Grimwood J."/>
            <person name="Schmutz J."/>
            <person name="Cardol P."/>
            <person name="Cerutti H."/>
            <person name="Chanfreau G."/>
            <person name="Chen C.L."/>
            <person name="Cognat V."/>
            <person name="Croft M.T."/>
            <person name="Dent R."/>
            <person name="Dutcher S."/>
            <person name="Fernandez E."/>
            <person name="Fukuzawa H."/>
            <person name="Gonzalez-Ballester D."/>
            <person name="Gonzalez-Halphen D."/>
            <person name="Hallmann A."/>
            <person name="Hanikenne M."/>
            <person name="Hippler M."/>
            <person name="Inwood W."/>
            <person name="Jabbari K."/>
            <person name="Kalanon M."/>
            <person name="Kuras R."/>
            <person name="Lefebvre P.A."/>
            <person name="Lemaire S.D."/>
            <person name="Lobanov A.V."/>
            <person name="Lohr M."/>
            <person name="Manuell A."/>
            <person name="Meier I."/>
            <person name="Mets L."/>
            <person name="Mittag M."/>
            <person name="Mittelmeier T."/>
            <person name="Moroney J.V."/>
            <person name="Moseley J."/>
            <person name="Napoli C."/>
            <person name="Nedelcu A.M."/>
            <person name="Niyogi K."/>
            <person name="Novoselov S.V."/>
            <person name="Paulsen I.T."/>
            <person name="Pazour G."/>
            <person name="Purton S."/>
            <person name="Ral J.P."/>
            <person name="Riano-Pachon D.M."/>
            <person name="Riekhof W."/>
            <person name="Rymarquis L."/>
            <person name="Schroda M."/>
            <person name="Stern D."/>
            <person name="Umen J."/>
            <person name="Willows R."/>
            <person name="Wilson N."/>
            <person name="Zimmer S.L."/>
            <person name="Allmer J."/>
            <person name="Balk J."/>
            <person name="Bisova K."/>
            <person name="Chen C.J."/>
            <person name="Elias M."/>
            <person name="Gendler K."/>
            <person name="Hauser C."/>
            <person name="Lamb M.R."/>
            <person name="Ledford H."/>
            <person name="Long J.C."/>
            <person name="Minagawa J."/>
            <person name="Page M.D."/>
            <person name="Pan J."/>
            <person name="Pootakham W."/>
            <person name="Roje S."/>
            <person name="Rose A."/>
            <person name="Stahlberg E."/>
            <person name="Terauchi A.M."/>
            <person name="Yang P."/>
            <person name="Ball S."/>
            <person name="Bowler C."/>
            <person name="Dieckmann C.L."/>
            <person name="Gladyshev V.N."/>
            <person name="Green P."/>
            <person name="Jorgensen R."/>
            <person name="Mayfield S."/>
            <person name="Mueller-Roeber B."/>
            <person name="Rajamani S."/>
            <person name="Sayre R.T."/>
            <person name="Brokstein P."/>
            <person name="Dubchak I."/>
            <person name="Goodstein D."/>
            <person name="Hornick L."/>
            <person name="Huang Y.W."/>
            <person name="Jhaveri J."/>
            <person name="Luo Y."/>
            <person name="Martinez D."/>
            <person name="Ngau W.C."/>
            <person name="Otillar B."/>
            <person name="Poliakov A."/>
            <person name="Porter A."/>
            <person name="Szajkowski L."/>
            <person name="Werner G."/>
            <person name="Zhou K."/>
            <person name="Grigoriev I.V."/>
            <person name="Rokhsar D.S."/>
            <person name="Grossman A.R."/>
        </authorList>
    </citation>
    <scope>NUCLEOTIDE SEQUENCE [LARGE SCALE GENOMIC DNA]</scope>
    <source>
        <strain evidence="2">CC-503</strain>
    </source>
</reference>
<keyword evidence="2" id="KW-1185">Reference proteome</keyword>
<dbReference type="AlphaFoldDB" id="A0A2K3CRU1"/>